<dbReference type="Proteomes" id="UP000199492">
    <property type="component" value="Unassembled WGS sequence"/>
</dbReference>
<dbReference type="OrthoDB" id="1424236at2"/>
<organism evidence="1 2">
    <name type="scientific">Winogradskyella thalassocola</name>
    <dbReference type="NCBI Taxonomy" id="262004"/>
    <lineage>
        <taxon>Bacteria</taxon>
        <taxon>Pseudomonadati</taxon>
        <taxon>Bacteroidota</taxon>
        <taxon>Flavobacteriia</taxon>
        <taxon>Flavobacteriales</taxon>
        <taxon>Flavobacteriaceae</taxon>
        <taxon>Winogradskyella</taxon>
    </lineage>
</organism>
<keyword evidence="2" id="KW-1185">Reference proteome</keyword>
<sequence length="229" mass="26245">MKVLTFSILILLLVYIQHTGYAQSENSMTNDSIAIPLKTGKNPSIQFEALVIEPVNLFIQSKLLNTNSPQIQLELNVFNNNTKYATFLWCYDAFSDRKKTNYPKAYQNYSFDLKIEKNNVALVVTKLEFGKPMFIDLGQTAVIGNLQILFKDYIGESSEDINGNQTDAFNSYHMLLSEDDEQKTVSFTSLNKAEDKDLIIEWKHYKIMIIEDSEKAIKLMVVKNDSNKN</sequence>
<reference evidence="2" key="1">
    <citation type="submission" date="2016-10" db="EMBL/GenBank/DDBJ databases">
        <authorList>
            <person name="Varghese N."/>
            <person name="Submissions S."/>
        </authorList>
    </citation>
    <scope>NUCLEOTIDE SEQUENCE [LARGE SCALE GENOMIC DNA]</scope>
    <source>
        <strain evidence="2">DSM 15363</strain>
    </source>
</reference>
<dbReference type="STRING" id="262004.SAMN04489796_105135"/>
<accession>A0A1G8G928</accession>
<name>A0A1G8G928_9FLAO</name>
<dbReference type="RefSeq" id="WP_092468769.1">
    <property type="nucleotide sequence ID" value="NZ_FNCZ01000005.1"/>
</dbReference>
<dbReference type="EMBL" id="FNCZ01000005">
    <property type="protein sequence ID" value="SDH90884.1"/>
    <property type="molecule type" value="Genomic_DNA"/>
</dbReference>
<protein>
    <submittedName>
        <fullName evidence="1">Uncharacterized protein</fullName>
    </submittedName>
</protein>
<dbReference type="AlphaFoldDB" id="A0A1G8G928"/>
<evidence type="ECO:0000313" key="1">
    <source>
        <dbReference type="EMBL" id="SDH90884.1"/>
    </source>
</evidence>
<evidence type="ECO:0000313" key="2">
    <source>
        <dbReference type="Proteomes" id="UP000199492"/>
    </source>
</evidence>
<gene>
    <name evidence="1" type="ORF">SAMN04489796_105135</name>
</gene>
<proteinExistence type="predicted"/>